<keyword evidence="3" id="KW-1185">Reference proteome</keyword>
<evidence type="ECO:0000313" key="2">
    <source>
        <dbReference type="EMBL" id="GIY13803.1"/>
    </source>
</evidence>
<keyword evidence="1" id="KW-0175">Coiled coil</keyword>
<name>A0AAV4R174_9ARAC</name>
<evidence type="ECO:0000256" key="1">
    <source>
        <dbReference type="SAM" id="Coils"/>
    </source>
</evidence>
<accession>A0AAV4R174</accession>
<sequence length="101" mass="12047">MENSDWTAFAEAIREDIRQKKDRIHCLEEALGMKAEEFSRNPALTQRRLLQTAQTLRQLEEEENRQIEQRLALVKEQQDEILRLHGLLTVDEKGKVFRKMR</sequence>
<proteinExistence type="predicted"/>
<reference evidence="2 3" key="1">
    <citation type="submission" date="2021-06" db="EMBL/GenBank/DDBJ databases">
        <title>Caerostris darwini draft genome.</title>
        <authorList>
            <person name="Kono N."/>
            <person name="Arakawa K."/>
        </authorList>
    </citation>
    <scope>NUCLEOTIDE SEQUENCE [LARGE SCALE GENOMIC DNA]</scope>
</reference>
<comment type="caution">
    <text evidence="2">The sequence shown here is derived from an EMBL/GenBank/DDBJ whole genome shotgun (WGS) entry which is preliminary data.</text>
</comment>
<dbReference type="Proteomes" id="UP001054837">
    <property type="component" value="Unassembled WGS sequence"/>
</dbReference>
<evidence type="ECO:0000313" key="3">
    <source>
        <dbReference type="Proteomes" id="UP001054837"/>
    </source>
</evidence>
<dbReference type="AlphaFoldDB" id="A0AAV4R174"/>
<organism evidence="2 3">
    <name type="scientific">Caerostris darwini</name>
    <dbReference type="NCBI Taxonomy" id="1538125"/>
    <lineage>
        <taxon>Eukaryota</taxon>
        <taxon>Metazoa</taxon>
        <taxon>Ecdysozoa</taxon>
        <taxon>Arthropoda</taxon>
        <taxon>Chelicerata</taxon>
        <taxon>Arachnida</taxon>
        <taxon>Araneae</taxon>
        <taxon>Araneomorphae</taxon>
        <taxon>Entelegynae</taxon>
        <taxon>Araneoidea</taxon>
        <taxon>Araneidae</taxon>
        <taxon>Caerostris</taxon>
    </lineage>
</organism>
<dbReference type="EMBL" id="BPLQ01005287">
    <property type="protein sequence ID" value="GIY13803.1"/>
    <property type="molecule type" value="Genomic_DNA"/>
</dbReference>
<protein>
    <recommendedName>
        <fullName evidence="4">P53 and DNA damage-regulated protein 1</fullName>
    </recommendedName>
</protein>
<gene>
    <name evidence="2" type="primary">AVEN_206472_1</name>
    <name evidence="2" type="ORF">CDAR_469411</name>
</gene>
<evidence type="ECO:0008006" key="4">
    <source>
        <dbReference type="Google" id="ProtNLM"/>
    </source>
</evidence>
<feature type="coiled-coil region" evidence="1">
    <location>
        <begin position="10"/>
        <end position="77"/>
    </location>
</feature>